<evidence type="ECO:0000313" key="1">
    <source>
        <dbReference type="EMBL" id="KAK3707249.1"/>
    </source>
</evidence>
<comment type="caution">
    <text evidence="1">The sequence shown here is derived from an EMBL/GenBank/DDBJ whole genome shotgun (WGS) entry which is preliminary data.</text>
</comment>
<accession>A0ACC3MZW8</accession>
<sequence>MVHHSLLRVQNRLQKRPRESDDSHTSTQPPTKRFKPDYSNNLITVLVGSAEKEFLVHQATICRNSPFFEAACSREWKEGQDRVVRLPEVEVQAFDVYVHWAYTGEIDMSLMPEPKGTRRPPSYLDLGKIWCLAHYLQNDQLCNSVIDRILVKLNGTSRGVRGSSMQWVLDNTSTDSGLQRLLLDTESSRVTEKYFEKRHDRYPRAVIFEFAKRFAAGKVPQRPGPTYEDRCRYHTHKEGEGECI</sequence>
<name>A0ACC3MZW8_9PEZI</name>
<evidence type="ECO:0000313" key="2">
    <source>
        <dbReference type="Proteomes" id="UP001281147"/>
    </source>
</evidence>
<organism evidence="1 2">
    <name type="scientific">Vermiconidia calcicola</name>
    <dbReference type="NCBI Taxonomy" id="1690605"/>
    <lineage>
        <taxon>Eukaryota</taxon>
        <taxon>Fungi</taxon>
        <taxon>Dikarya</taxon>
        <taxon>Ascomycota</taxon>
        <taxon>Pezizomycotina</taxon>
        <taxon>Dothideomycetes</taxon>
        <taxon>Dothideomycetidae</taxon>
        <taxon>Mycosphaerellales</taxon>
        <taxon>Extremaceae</taxon>
        <taxon>Vermiconidia</taxon>
    </lineage>
</organism>
<gene>
    <name evidence="1" type="ORF">LTR37_012250</name>
</gene>
<dbReference type="EMBL" id="JAUTXU010000112">
    <property type="protein sequence ID" value="KAK3707249.1"/>
    <property type="molecule type" value="Genomic_DNA"/>
</dbReference>
<reference evidence="1" key="1">
    <citation type="submission" date="2023-07" db="EMBL/GenBank/DDBJ databases">
        <title>Black Yeasts Isolated from many extreme environments.</title>
        <authorList>
            <person name="Coleine C."/>
            <person name="Stajich J.E."/>
            <person name="Selbmann L."/>
        </authorList>
    </citation>
    <scope>NUCLEOTIDE SEQUENCE</scope>
    <source>
        <strain evidence="1">CCFEE 5714</strain>
    </source>
</reference>
<keyword evidence="2" id="KW-1185">Reference proteome</keyword>
<proteinExistence type="predicted"/>
<protein>
    <submittedName>
        <fullName evidence="1">Uncharacterized protein</fullName>
    </submittedName>
</protein>
<dbReference type="Proteomes" id="UP001281147">
    <property type="component" value="Unassembled WGS sequence"/>
</dbReference>